<organism evidence="2 3">
    <name type="scientific">Calocera viscosa (strain TUFC12733)</name>
    <dbReference type="NCBI Taxonomy" id="1330018"/>
    <lineage>
        <taxon>Eukaryota</taxon>
        <taxon>Fungi</taxon>
        <taxon>Dikarya</taxon>
        <taxon>Basidiomycota</taxon>
        <taxon>Agaricomycotina</taxon>
        <taxon>Dacrymycetes</taxon>
        <taxon>Dacrymycetales</taxon>
        <taxon>Dacrymycetaceae</taxon>
        <taxon>Calocera</taxon>
    </lineage>
</organism>
<gene>
    <name evidence="2" type="ORF">CALVIDRAFT_46502</name>
</gene>
<evidence type="ECO:0000313" key="3">
    <source>
        <dbReference type="Proteomes" id="UP000076738"/>
    </source>
</evidence>
<keyword evidence="3" id="KW-1185">Reference proteome</keyword>
<name>A0A167FLU4_CALVF</name>
<protein>
    <submittedName>
        <fullName evidence="2">Uncharacterized protein</fullName>
    </submittedName>
</protein>
<dbReference type="AlphaFoldDB" id="A0A167FLU4"/>
<dbReference type="Proteomes" id="UP000076738">
    <property type="component" value="Unassembled WGS sequence"/>
</dbReference>
<evidence type="ECO:0000313" key="2">
    <source>
        <dbReference type="EMBL" id="KZO89635.1"/>
    </source>
</evidence>
<proteinExistence type="predicted"/>
<evidence type="ECO:0000256" key="1">
    <source>
        <dbReference type="SAM" id="MobiDB-lite"/>
    </source>
</evidence>
<feature type="region of interest" description="Disordered" evidence="1">
    <location>
        <begin position="247"/>
        <end position="276"/>
    </location>
</feature>
<dbReference type="STRING" id="1330018.A0A167FLU4"/>
<feature type="region of interest" description="Disordered" evidence="1">
    <location>
        <begin position="163"/>
        <end position="196"/>
    </location>
</feature>
<reference evidence="2 3" key="1">
    <citation type="journal article" date="2016" name="Mol. Biol. Evol.">
        <title>Comparative Genomics of Early-Diverging Mushroom-Forming Fungi Provides Insights into the Origins of Lignocellulose Decay Capabilities.</title>
        <authorList>
            <person name="Nagy L.G."/>
            <person name="Riley R."/>
            <person name="Tritt A."/>
            <person name="Adam C."/>
            <person name="Daum C."/>
            <person name="Floudas D."/>
            <person name="Sun H."/>
            <person name="Yadav J.S."/>
            <person name="Pangilinan J."/>
            <person name="Larsson K.H."/>
            <person name="Matsuura K."/>
            <person name="Barry K."/>
            <person name="Labutti K."/>
            <person name="Kuo R."/>
            <person name="Ohm R.A."/>
            <person name="Bhattacharya S.S."/>
            <person name="Shirouzu T."/>
            <person name="Yoshinaga Y."/>
            <person name="Martin F.M."/>
            <person name="Grigoriev I.V."/>
            <person name="Hibbett D.S."/>
        </authorList>
    </citation>
    <scope>NUCLEOTIDE SEQUENCE [LARGE SCALE GENOMIC DNA]</scope>
    <source>
        <strain evidence="2 3">TUFC12733</strain>
    </source>
</reference>
<sequence>MAECTRLTVQSGNRADRIDQDITRPASPKQATDVVGRGRRNIVVNFLGQHNYTTLITHCLQVGPAADSASNSSVDSAAPADTVDMSALRLREGLITDTVINPSADTAISAERDIAFSFNHSTDTSNSGNTAAAVLECTVVSAPAHGQALASSRKRELINGHARTTPASLPPSYSVVPHLSSTHPSSTHPSSTPPSSTHINAIIEDDSTVEDDDTLVEVLPMYKRWEDIPPIYKTLRVPPEFAMASHAASCSPPPSPTPRDSNNCRPSTPPLPTPSRISKCTPFRKRYLLDPQAMEAVACAAALKQVQEEMERRGTGWAGPLAQRVIPSMLCPSRIGLVKAIMLV</sequence>
<feature type="compositionally biased region" description="Low complexity" evidence="1">
    <location>
        <begin position="177"/>
        <end position="196"/>
    </location>
</feature>
<accession>A0A167FLU4</accession>
<dbReference type="EMBL" id="KV417375">
    <property type="protein sequence ID" value="KZO89635.1"/>
    <property type="molecule type" value="Genomic_DNA"/>
</dbReference>